<dbReference type="PANTHER" id="PTHR33375:SF1">
    <property type="entry name" value="CHROMOSOME-PARTITIONING PROTEIN PARB-RELATED"/>
    <property type="match status" value="1"/>
</dbReference>
<proteinExistence type="predicted"/>
<dbReference type="GO" id="GO:0007059">
    <property type="term" value="P:chromosome segregation"/>
    <property type="evidence" value="ECO:0007669"/>
    <property type="project" value="TreeGrafter"/>
</dbReference>
<feature type="compositionally biased region" description="Polar residues" evidence="1">
    <location>
        <begin position="302"/>
        <end position="319"/>
    </location>
</feature>
<dbReference type="InterPro" id="IPR022304">
    <property type="entry name" value="ICE_PFGI_1_ParB"/>
</dbReference>
<comment type="caution">
    <text evidence="2">The sequence shown here is derived from an EMBL/GenBank/DDBJ whole genome shotgun (WGS) entry which is preliminary data.</text>
</comment>
<reference evidence="2 3" key="1">
    <citation type="submission" date="2019-03" db="EMBL/GenBank/DDBJ databases">
        <title>Seongchinamella monodicae gen. nov., sp. nov., a novel member of the Gammaproteobacteria isolated from a tidal mudflat of beach.</title>
        <authorList>
            <person name="Yang H.G."/>
            <person name="Kang J.W."/>
            <person name="Lee S.D."/>
        </authorList>
    </citation>
    <scope>NUCLEOTIDE SEQUENCE [LARGE SCALE GENOMIC DNA]</scope>
    <source>
        <strain evidence="2 3">GH4-78</strain>
    </source>
</reference>
<dbReference type="PANTHER" id="PTHR33375">
    <property type="entry name" value="CHROMOSOME-PARTITIONING PROTEIN PARB-RELATED"/>
    <property type="match status" value="1"/>
</dbReference>
<feature type="compositionally biased region" description="Polar residues" evidence="1">
    <location>
        <begin position="333"/>
        <end position="349"/>
    </location>
</feature>
<accession>A0A4R5LUW9</accession>
<dbReference type="OrthoDB" id="7656008at2"/>
<dbReference type="InterPro" id="IPR050336">
    <property type="entry name" value="Chromosome_partition/occlusion"/>
</dbReference>
<feature type="region of interest" description="Disordered" evidence="1">
    <location>
        <begin position="276"/>
        <end position="350"/>
    </location>
</feature>
<dbReference type="SUPFAM" id="SSF110849">
    <property type="entry name" value="ParB/Sulfiredoxin"/>
    <property type="match status" value="1"/>
</dbReference>
<dbReference type="Proteomes" id="UP000295554">
    <property type="component" value="Unassembled WGS sequence"/>
</dbReference>
<evidence type="ECO:0000313" key="2">
    <source>
        <dbReference type="EMBL" id="TDG14988.1"/>
    </source>
</evidence>
<dbReference type="GO" id="GO:0005694">
    <property type="term" value="C:chromosome"/>
    <property type="evidence" value="ECO:0007669"/>
    <property type="project" value="TreeGrafter"/>
</dbReference>
<protein>
    <submittedName>
        <fullName evidence="2">Chromosome partitioning protein ParB</fullName>
    </submittedName>
</protein>
<dbReference type="InterPro" id="IPR036086">
    <property type="entry name" value="ParB/Sulfiredoxin_sf"/>
</dbReference>
<organism evidence="2 3">
    <name type="scientific">Seongchinamella unica</name>
    <dbReference type="NCBI Taxonomy" id="2547392"/>
    <lineage>
        <taxon>Bacteria</taxon>
        <taxon>Pseudomonadati</taxon>
        <taxon>Pseudomonadota</taxon>
        <taxon>Gammaproteobacteria</taxon>
        <taxon>Cellvibrionales</taxon>
        <taxon>Halieaceae</taxon>
        <taxon>Seongchinamella</taxon>
    </lineage>
</organism>
<dbReference type="NCBIfam" id="TIGR03764">
    <property type="entry name" value="ICE_PFGI_1_parB"/>
    <property type="match status" value="1"/>
</dbReference>
<evidence type="ECO:0000256" key="1">
    <source>
        <dbReference type="SAM" id="MobiDB-lite"/>
    </source>
</evidence>
<keyword evidence="3" id="KW-1185">Reference proteome</keyword>
<dbReference type="AlphaFoldDB" id="A0A4R5LUW9"/>
<dbReference type="EMBL" id="SMSE01000001">
    <property type="protein sequence ID" value="TDG14988.1"/>
    <property type="molecule type" value="Genomic_DNA"/>
</dbReference>
<name>A0A4R5LUW9_9GAMM</name>
<sequence>MPQNNRSSTTAASTSDDVVATRIEVTRIHHYGRNPRRQQNPEYDRIKASIRAGGLDQPLVISQEPGAADYVLHAGGNTRLSILKELYEETGEEQFYWIDCVVRGWSQESALLFAHLRENELRGSLPFIDKAHAVFDAKSLLEAELSVETLSQRQLETLFRERGFSLGHSMISKMGYAVQTLWPVMPTALSAGLGRPQIEKIRALERAARHIWLHRQLGDESLFDDVFAELCRRYDGSEWDIQPLRHALQHEIAVESEQSEHIIHLEIEACLAGRPFEYPSTPEQDCDDAQPKDEPNKLVASSEASGKSTTAYTSPSHQTAPAGPVIEEGESPDNLSNTTEGSAESVTSTRDLKSLDIPSLRRHLYATALRLAEHHGLGDRVIPLEDHGMGFLVTDVPPAELTETLDQEMLAMVSLLWWQLAACSEVTAAPVDVLLNDLDESSILHRALASQDAELLFSNVWTLDPGHMGCQFWQQLNPEDWRLLLQMMETYRTLKRCAFDAGLALWDTAEGDS</sequence>
<evidence type="ECO:0000313" key="3">
    <source>
        <dbReference type="Proteomes" id="UP000295554"/>
    </source>
</evidence>
<gene>
    <name evidence="2" type="ORF">E2F43_01740</name>
</gene>
<dbReference type="RefSeq" id="WP_133209150.1">
    <property type="nucleotide sequence ID" value="NZ_SMSE01000001.1"/>
</dbReference>